<keyword evidence="2" id="KW-0677">Repeat</keyword>
<name>A0AA88SQZ0_TACVA</name>
<proteinExistence type="predicted"/>
<reference evidence="4" key="1">
    <citation type="submission" date="2023-08" db="EMBL/GenBank/DDBJ databases">
        <title>Pelteobagrus vachellii genome.</title>
        <authorList>
            <person name="Liu H."/>
        </authorList>
    </citation>
    <scope>NUCLEOTIDE SEQUENCE</scope>
    <source>
        <strain evidence="4">PRFRI_2022a</strain>
        <tissue evidence="4">Muscle</tissue>
    </source>
</reference>
<dbReference type="InterPro" id="IPR050576">
    <property type="entry name" value="Cilia_flagella_integrity"/>
</dbReference>
<feature type="region of interest" description="Disordered" evidence="3">
    <location>
        <begin position="383"/>
        <end position="410"/>
    </location>
</feature>
<dbReference type="SMART" id="SM00365">
    <property type="entry name" value="LRR_SD22"/>
    <property type="match status" value="6"/>
</dbReference>
<accession>A0AA88SQZ0</accession>
<evidence type="ECO:0000256" key="3">
    <source>
        <dbReference type="SAM" id="MobiDB-lite"/>
    </source>
</evidence>
<dbReference type="InterPro" id="IPR032675">
    <property type="entry name" value="LRR_dom_sf"/>
</dbReference>
<dbReference type="InterPro" id="IPR001611">
    <property type="entry name" value="Leu-rich_rpt"/>
</dbReference>
<dbReference type="SMART" id="SM00369">
    <property type="entry name" value="LRR_TYP"/>
    <property type="match status" value="6"/>
</dbReference>
<evidence type="ECO:0000313" key="4">
    <source>
        <dbReference type="EMBL" id="KAK2847843.1"/>
    </source>
</evidence>
<keyword evidence="5" id="KW-1185">Reference proteome</keyword>
<dbReference type="InterPro" id="IPR003591">
    <property type="entry name" value="Leu-rich_rpt_typical-subtyp"/>
</dbReference>
<dbReference type="PANTHER" id="PTHR45973:SF8">
    <property type="entry name" value="LEUCINE-RICH REPEAT-CONTAINING PROTEIN 49"/>
    <property type="match status" value="1"/>
</dbReference>
<feature type="compositionally biased region" description="Polar residues" evidence="3">
    <location>
        <begin position="436"/>
        <end position="454"/>
    </location>
</feature>
<feature type="compositionally biased region" description="Basic and acidic residues" evidence="3">
    <location>
        <begin position="383"/>
        <end position="400"/>
    </location>
</feature>
<dbReference type="PROSITE" id="PS51450">
    <property type="entry name" value="LRR"/>
    <property type="match status" value="6"/>
</dbReference>
<sequence>MRAHKQQGRDTQGQVLTPTVNSYKMHLAAVKSVLPERIIPKPLDIRLPKELARANMDVLRANPARQDCKLAMYGKTLHTPVLAFMNEFTRAEHALMPPPVPVKKGKAKRVNPSALCTNAHSKALSVLNKAGDPVVQSDRCAPGFPVAFCSRNDCPVNLDRLDLDRRGLMQCPDLDGMNKLRFLNLQHNHISHLPHLAHLRHLVFLDVYSNCLIDMSAVSPLSSLRVLLLGKNRIQRICGLDSLTKLDVLDLHENQISRIENVSHLAELRVLNLAGNCISRVEKLQGLESLIELDLRNNHIFSVTEVDQLPCLQRLFLSANSISSFDELACLGDSCSLSELTLDGNPVAQESCYKQTVLRCVLPLRLLDMKRITEEDRRTANLLARKEDEKKRESHKQAAHKEKRRLAIRKAAQQWEESRSFLELPAQNGGKDELSPENSPAHSPGQTNGITQEPSPDELRRDRGSPVTVPERPAGGSESKLRSGSRPNSPRDPRLQEAGGACVQSLSLSESHVAELDGETVRLFGPGALDTLERGWGVQTASTVTTIAFRYIQFDSIVPTLPRIRLKFPNLTHLIFMETNITRLLQLAALAQIKRLEQVTIDPEGNPVVSLTLWRSFLIYRLNHLNLQKINGTEVTMNDVIAAERIFGTLGHVASTETPHCRLLLLLEESRKRQLQFLLEGRVRRFGLSPEELRENGKLLGESMSRALFNYPNKDSSSDSPEESSSEVLGRSSVVDQYLRGLVRSASSTSVKGEALHKLWPTMFVEMVRDCVLETRDTTAYAHTCLDTLSSAK</sequence>
<evidence type="ECO:0000313" key="5">
    <source>
        <dbReference type="Proteomes" id="UP001187315"/>
    </source>
</evidence>
<feature type="region of interest" description="Disordered" evidence="3">
    <location>
        <begin position="426"/>
        <end position="500"/>
    </location>
</feature>
<dbReference type="Gene3D" id="3.80.10.10">
    <property type="entry name" value="Ribonuclease Inhibitor"/>
    <property type="match status" value="3"/>
</dbReference>
<dbReference type="Pfam" id="PF14580">
    <property type="entry name" value="LRR_9"/>
    <property type="match status" value="1"/>
</dbReference>
<organism evidence="4 5">
    <name type="scientific">Tachysurus vachellii</name>
    <name type="common">Darkbarbel catfish</name>
    <name type="synonym">Pelteobagrus vachellii</name>
    <dbReference type="NCBI Taxonomy" id="175792"/>
    <lineage>
        <taxon>Eukaryota</taxon>
        <taxon>Metazoa</taxon>
        <taxon>Chordata</taxon>
        <taxon>Craniata</taxon>
        <taxon>Vertebrata</taxon>
        <taxon>Euteleostomi</taxon>
        <taxon>Actinopterygii</taxon>
        <taxon>Neopterygii</taxon>
        <taxon>Teleostei</taxon>
        <taxon>Ostariophysi</taxon>
        <taxon>Siluriformes</taxon>
        <taxon>Bagridae</taxon>
        <taxon>Tachysurus</taxon>
    </lineage>
</organism>
<protein>
    <recommendedName>
        <fullName evidence="6">Leucine-rich repeat-containing protein 49</fullName>
    </recommendedName>
</protein>
<keyword evidence="1" id="KW-0433">Leucine-rich repeat</keyword>
<evidence type="ECO:0008006" key="6">
    <source>
        <dbReference type="Google" id="ProtNLM"/>
    </source>
</evidence>
<dbReference type="PANTHER" id="PTHR45973">
    <property type="entry name" value="PROTEIN PHOSPHATASE 1 REGULATORY SUBUNIT SDS22-RELATED"/>
    <property type="match status" value="1"/>
</dbReference>
<dbReference type="EMBL" id="JAVHJS010000009">
    <property type="protein sequence ID" value="KAK2847843.1"/>
    <property type="molecule type" value="Genomic_DNA"/>
</dbReference>
<comment type="caution">
    <text evidence="4">The sequence shown here is derived from an EMBL/GenBank/DDBJ whole genome shotgun (WGS) entry which is preliminary data.</text>
</comment>
<dbReference type="Proteomes" id="UP001187315">
    <property type="component" value="Unassembled WGS sequence"/>
</dbReference>
<evidence type="ECO:0000256" key="1">
    <source>
        <dbReference type="ARBA" id="ARBA00022614"/>
    </source>
</evidence>
<dbReference type="AlphaFoldDB" id="A0AA88SQZ0"/>
<gene>
    <name evidence="4" type="ORF">Q7C36_009525</name>
</gene>
<evidence type="ECO:0000256" key="2">
    <source>
        <dbReference type="ARBA" id="ARBA00022737"/>
    </source>
</evidence>
<dbReference type="SUPFAM" id="SSF52058">
    <property type="entry name" value="L domain-like"/>
    <property type="match status" value="1"/>
</dbReference>